<dbReference type="Gene3D" id="1.10.3860.10">
    <property type="entry name" value="Sodium:dicarboxylate symporter"/>
    <property type="match status" value="1"/>
</dbReference>
<evidence type="ECO:0000256" key="7">
    <source>
        <dbReference type="SAM" id="Phobius"/>
    </source>
</evidence>
<keyword evidence="6 7" id="KW-0472">Membrane</keyword>
<keyword evidence="9" id="KW-1185">Reference proteome</keyword>
<evidence type="ECO:0000256" key="2">
    <source>
        <dbReference type="ARBA" id="ARBA00006148"/>
    </source>
</evidence>
<dbReference type="EMBL" id="JACIDK010000001">
    <property type="protein sequence ID" value="MBB3889871.1"/>
    <property type="molecule type" value="Genomic_DNA"/>
</dbReference>
<dbReference type="RefSeq" id="WP_183769796.1">
    <property type="nucleotide sequence ID" value="NZ_JACIDK010000001.1"/>
</dbReference>
<dbReference type="PANTHER" id="PTHR42865:SF5">
    <property type="entry name" value="L-CYSTINE TRANSPORTER TCYP"/>
    <property type="match status" value="1"/>
</dbReference>
<feature type="transmembrane region" description="Helical" evidence="7">
    <location>
        <begin position="89"/>
        <end position="115"/>
    </location>
</feature>
<dbReference type="Pfam" id="PF00375">
    <property type="entry name" value="SDF"/>
    <property type="match status" value="1"/>
</dbReference>
<dbReference type="GO" id="GO:0005886">
    <property type="term" value="C:plasma membrane"/>
    <property type="evidence" value="ECO:0007669"/>
    <property type="project" value="TreeGrafter"/>
</dbReference>
<dbReference type="SUPFAM" id="SSF118215">
    <property type="entry name" value="Proton glutamate symport protein"/>
    <property type="match status" value="1"/>
</dbReference>
<feature type="transmembrane region" description="Helical" evidence="7">
    <location>
        <begin position="365"/>
        <end position="389"/>
    </location>
</feature>
<evidence type="ECO:0000256" key="1">
    <source>
        <dbReference type="ARBA" id="ARBA00004141"/>
    </source>
</evidence>
<evidence type="ECO:0000256" key="3">
    <source>
        <dbReference type="ARBA" id="ARBA00022448"/>
    </source>
</evidence>
<evidence type="ECO:0000313" key="8">
    <source>
        <dbReference type="EMBL" id="MBB3889871.1"/>
    </source>
</evidence>
<dbReference type="GO" id="GO:0015293">
    <property type="term" value="F:symporter activity"/>
    <property type="evidence" value="ECO:0007669"/>
    <property type="project" value="InterPro"/>
</dbReference>
<evidence type="ECO:0000256" key="4">
    <source>
        <dbReference type="ARBA" id="ARBA00022692"/>
    </source>
</evidence>
<feature type="transmembrane region" description="Helical" evidence="7">
    <location>
        <begin position="200"/>
        <end position="223"/>
    </location>
</feature>
<comment type="subcellular location">
    <subcellularLocation>
        <location evidence="1">Membrane</location>
        <topology evidence="1">Multi-pass membrane protein</topology>
    </subcellularLocation>
</comment>
<keyword evidence="4 7" id="KW-0812">Transmembrane</keyword>
<comment type="caution">
    <text evidence="8">The sequence shown here is derived from an EMBL/GenBank/DDBJ whole genome shotgun (WGS) entry which is preliminary data.</text>
</comment>
<feature type="transmembrane region" description="Helical" evidence="7">
    <location>
        <begin position="58"/>
        <end position="77"/>
    </location>
</feature>
<feature type="transmembrane region" description="Helical" evidence="7">
    <location>
        <begin position="235"/>
        <end position="262"/>
    </location>
</feature>
<proteinExistence type="inferred from homology"/>
<name>A0A839ZWX4_9CAUL</name>
<dbReference type="PRINTS" id="PR00173">
    <property type="entry name" value="EDTRNSPORT"/>
</dbReference>
<evidence type="ECO:0000256" key="5">
    <source>
        <dbReference type="ARBA" id="ARBA00022989"/>
    </source>
</evidence>
<gene>
    <name evidence="8" type="ORF">GGQ61_000568</name>
</gene>
<dbReference type="GO" id="GO:0015184">
    <property type="term" value="F:L-cystine transmembrane transporter activity"/>
    <property type="evidence" value="ECO:0007669"/>
    <property type="project" value="TreeGrafter"/>
</dbReference>
<dbReference type="PANTHER" id="PTHR42865">
    <property type="entry name" value="PROTON/GLUTAMATE-ASPARTATE SYMPORTER"/>
    <property type="match status" value="1"/>
</dbReference>
<dbReference type="InterPro" id="IPR036458">
    <property type="entry name" value="Na:dicarbo_symporter_sf"/>
</dbReference>
<feature type="transmembrane region" description="Helical" evidence="7">
    <location>
        <begin position="163"/>
        <end position="180"/>
    </location>
</feature>
<sequence>MAKLLNVIRAAGAQTTVRILLALAAGLTVGAALAEHPSIDRIIAVADPIGGLWLDALRMTIVPLVFSLLVVGVSAAAGTAAAGGTAARALGLFGVLLLTSALFSALAVSGVLAAWPAPQAAVAGLREAAGNSTQKVPDFPTMGAWLRAFIPTNPIEAAAETNMAPLVVFALLFGLALTRIRAELRSGLTNVFQAVMDTMLVLVQWVLLVAPIGVFALALIVGAKAGFGAAGALGHYILILSGVCISVGLLSYLIALAAGVPLLAFARAAAPAQAVAFSTQSSIASLPAMIAGTRQLGASEASIGVVLPLAVSLFRITSPAANLGVAIYCAHVFGVPLNAALLTAGIGVATVISLASVGLPGQITFFTTTGPICLIMGVPLELLPILLAVETIPDIFRTVGNVTADIAVTCLAKGVEGRAR</sequence>
<protein>
    <submittedName>
        <fullName evidence="8">Na+/H+-dicarboxylate symporter</fullName>
    </submittedName>
</protein>
<comment type="similarity">
    <text evidence="2">Belongs to the dicarboxylate/amino acid:cation symporter (DAACS) (TC 2.A.23) family.</text>
</comment>
<organism evidence="8 9">
    <name type="scientific">Phenylobacterium haematophilum</name>
    <dbReference type="NCBI Taxonomy" id="98513"/>
    <lineage>
        <taxon>Bacteria</taxon>
        <taxon>Pseudomonadati</taxon>
        <taxon>Pseudomonadota</taxon>
        <taxon>Alphaproteobacteria</taxon>
        <taxon>Caulobacterales</taxon>
        <taxon>Caulobacteraceae</taxon>
        <taxon>Phenylobacterium</taxon>
    </lineage>
</organism>
<dbReference type="InterPro" id="IPR001991">
    <property type="entry name" value="Na-dicarboxylate_symporter"/>
</dbReference>
<dbReference type="AlphaFoldDB" id="A0A839ZWX4"/>
<feature type="transmembrane region" description="Helical" evidence="7">
    <location>
        <begin position="337"/>
        <end position="359"/>
    </location>
</feature>
<dbReference type="Proteomes" id="UP000530564">
    <property type="component" value="Unassembled WGS sequence"/>
</dbReference>
<evidence type="ECO:0000256" key="6">
    <source>
        <dbReference type="ARBA" id="ARBA00023136"/>
    </source>
</evidence>
<evidence type="ECO:0000313" key="9">
    <source>
        <dbReference type="Proteomes" id="UP000530564"/>
    </source>
</evidence>
<keyword evidence="5 7" id="KW-1133">Transmembrane helix</keyword>
<reference evidence="8 9" key="1">
    <citation type="submission" date="2020-08" db="EMBL/GenBank/DDBJ databases">
        <title>Genomic Encyclopedia of Type Strains, Phase IV (KMG-IV): sequencing the most valuable type-strain genomes for metagenomic binning, comparative biology and taxonomic classification.</title>
        <authorList>
            <person name="Goeker M."/>
        </authorList>
    </citation>
    <scope>NUCLEOTIDE SEQUENCE [LARGE SCALE GENOMIC DNA]</scope>
    <source>
        <strain evidence="8 9">DSM 21793</strain>
    </source>
</reference>
<keyword evidence="3" id="KW-0813">Transport</keyword>
<accession>A0A839ZWX4</accession>